<dbReference type="Proteomes" id="UP000314294">
    <property type="component" value="Unassembled WGS sequence"/>
</dbReference>
<organism evidence="1 2">
    <name type="scientific">Liparis tanakae</name>
    <name type="common">Tanaka's snailfish</name>
    <dbReference type="NCBI Taxonomy" id="230148"/>
    <lineage>
        <taxon>Eukaryota</taxon>
        <taxon>Metazoa</taxon>
        <taxon>Chordata</taxon>
        <taxon>Craniata</taxon>
        <taxon>Vertebrata</taxon>
        <taxon>Euteleostomi</taxon>
        <taxon>Actinopterygii</taxon>
        <taxon>Neopterygii</taxon>
        <taxon>Teleostei</taxon>
        <taxon>Neoteleostei</taxon>
        <taxon>Acanthomorphata</taxon>
        <taxon>Eupercaria</taxon>
        <taxon>Perciformes</taxon>
        <taxon>Cottioidei</taxon>
        <taxon>Cottales</taxon>
        <taxon>Liparidae</taxon>
        <taxon>Liparis</taxon>
    </lineage>
</organism>
<keyword evidence="2" id="KW-1185">Reference proteome</keyword>
<sequence>MTAWDVVEMTDRCAETFKLPRSRQALADPRQPGLRPLPAAECSGVQSDGVCTLIREHRFEACVYTAGADTRSLAAAHRRSRSPPTALRADMWSLIARNGQLDRHGEGPVDVGLHRESPVTVSCPFLFSLGVCRT</sequence>
<gene>
    <name evidence="1" type="ORF">EYF80_029053</name>
</gene>
<comment type="caution">
    <text evidence="1">The sequence shown here is derived from an EMBL/GenBank/DDBJ whole genome shotgun (WGS) entry which is preliminary data.</text>
</comment>
<evidence type="ECO:0000313" key="1">
    <source>
        <dbReference type="EMBL" id="TNN60709.1"/>
    </source>
</evidence>
<proteinExistence type="predicted"/>
<reference evidence="1 2" key="1">
    <citation type="submission" date="2019-03" db="EMBL/GenBank/DDBJ databases">
        <title>First draft genome of Liparis tanakae, snailfish: a comprehensive survey of snailfish specific genes.</title>
        <authorList>
            <person name="Kim W."/>
            <person name="Song I."/>
            <person name="Jeong J.-H."/>
            <person name="Kim D."/>
            <person name="Kim S."/>
            <person name="Ryu S."/>
            <person name="Song J.Y."/>
            <person name="Lee S.K."/>
        </authorList>
    </citation>
    <scope>NUCLEOTIDE SEQUENCE [LARGE SCALE GENOMIC DNA]</scope>
    <source>
        <tissue evidence="1">Muscle</tissue>
    </source>
</reference>
<accession>A0A4Z2H4L9</accession>
<dbReference type="EMBL" id="SRLO01000329">
    <property type="protein sequence ID" value="TNN60709.1"/>
    <property type="molecule type" value="Genomic_DNA"/>
</dbReference>
<name>A0A4Z2H4L9_9TELE</name>
<protein>
    <submittedName>
        <fullName evidence="1">Uncharacterized protein</fullName>
    </submittedName>
</protein>
<dbReference type="AlphaFoldDB" id="A0A4Z2H4L9"/>
<evidence type="ECO:0000313" key="2">
    <source>
        <dbReference type="Proteomes" id="UP000314294"/>
    </source>
</evidence>